<evidence type="ECO:0000256" key="1">
    <source>
        <dbReference type="SAM" id="SignalP"/>
    </source>
</evidence>
<proteinExistence type="predicted"/>
<dbReference type="EMBL" id="JADIMD010000079">
    <property type="protein sequence ID" value="MBO8474661.1"/>
    <property type="molecule type" value="Genomic_DNA"/>
</dbReference>
<reference evidence="5" key="1">
    <citation type="submission" date="2020-10" db="EMBL/GenBank/DDBJ databases">
        <authorList>
            <person name="Gilroy R."/>
        </authorList>
    </citation>
    <scope>NUCLEOTIDE SEQUENCE</scope>
    <source>
        <strain evidence="5">B1-13419</strain>
    </source>
</reference>
<evidence type="ECO:0000313" key="5">
    <source>
        <dbReference type="EMBL" id="MBO8474661.1"/>
    </source>
</evidence>
<dbReference type="PANTHER" id="PTHR38478">
    <property type="entry name" value="PEPTIDASE M1A AND M12B"/>
    <property type="match status" value="1"/>
</dbReference>
<dbReference type="Proteomes" id="UP000823757">
    <property type="component" value="Unassembled WGS sequence"/>
</dbReference>
<keyword evidence="5" id="KW-0645">Protease</keyword>
<dbReference type="SUPFAM" id="SSF55486">
    <property type="entry name" value="Metalloproteases ('zincins'), catalytic domain"/>
    <property type="match status" value="1"/>
</dbReference>
<dbReference type="Pfam" id="PF16313">
    <property type="entry name" value="DUF4953"/>
    <property type="match status" value="1"/>
</dbReference>
<feature type="signal peptide" evidence="1">
    <location>
        <begin position="1"/>
        <end position="21"/>
    </location>
</feature>
<feature type="chain" id="PRO_5039556103" evidence="1">
    <location>
        <begin position="22"/>
        <end position="877"/>
    </location>
</feature>
<evidence type="ECO:0000259" key="4">
    <source>
        <dbReference type="Pfam" id="PF17162"/>
    </source>
</evidence>
<dbReference type="InterPro" id="IPR024079">
    <property type="entry name" value="MetalloPept_cat_dom_sf"/>
</dbReference>
<dbReference type="PANTHER" id="PTHR38478:SF1">
    <property type="entry name" value="ZINC DEPENDENT METALLOPROTEASE DOMAIN LIPOPROTEIN"/>
    <property type="match status" value="1"/>
</dbReference>
<feature type="domain" description="DUF5118" evidence="4">
    <location>
        <begin position="67"/>
        <end position="114"/>
    </location>
</feature>
<keyword evidence="5" id="KW-0378">Hydrolase</keyword>
<gene>
    <name evidence="5" type="ORF">IAB91_05165</name>
</gene>
<feature type="domain" description="EcxA zinc-binding" evidence="2">
    <location>
        <begin position="447"/>
        <end position="751"/>
    </location>
</feature>
<dbReference type="GO" id="GO:0008237">
    <property type="term" value="F:metallopeptidase activity"/>
    <property type="evidence" value="ECO:0007669"/>
    <property type="project" value="UniProtKB-KW"/>
</dbReference>
<dbReference type="Pfam" id="PF17148">
    <property type="entry name" value="DUF5117"/>
    <property type="match status" value="1"/>
</dbReference>
<dbReference type="CDD" id="cd04276">
    <property type="entry name" value="ZnMc_MMP_like_2"/>
    <property type="match status" value="1"/>
</dbReference>
<dbReference type="Gene3D" id="3.40.390.10">
    <property type="entry name" value="Collagenase (Catalytic Domain)"/>
    <property type="match status" value="1"/>
</dbReference>
<feature type="domain" description="DUF5117" evidence="3">
    <location>
        <begin position="125"/>
        <end position="312"/>
    </location>
</feature>
<evidence type="ECO:0000259" key="2">
    <source>
        <dbReference type="Pfam" id="PF16313"/>
    </source>
</evidence>
<dbReference type="Pfam" id="PF17162">
    <property type="entry name" value="DUF5118"/>
    <property type="match status" value="1"/>
</dbReference>
<sequence length="877" mass="98785">MKKIFLFAAIAAMSAASLTLGASSPAGLHAGLSPLRQADTVMTDSAAVGTDSLAVKDSVATSDSLMKNYSAVITEDAETSEGLMTIHKVKSTWYLEIPDSLMGKPMLLASKISAISDNEDAIAGQMPEDPILVEWSKDDEKVYLLDISRQANYSATGSLRKGFELNYMKPVMSAFPIKTVNPDSSAVVIDVTKFFCANEKYMSPFAEPSALEQLLGVKGNKGVFKQDMSGILSSKAFPQNIVFKTRMVYTLSSEPFTAIMTVSMIRLADTPMKPRLSDHRIGYFTDRHTVYSENKDGLETVGYINRWNLQPKPEDMARYMAGELVEPEKPIVYYIDDAFPAKWRPYLKEGIEDWQRAFEKIGFKNAIVAKDYPLGDPDFDPDDIRYSCLRYASTDIANAMGPSWTDPRSGEIINGSVYFYHDVLKLLHNWRFVQTAAVDPAARKEVYDMDTMGPLLRYLVVHEVGHTLGLMHNMRGSFAYPVDSLRSRTFTDVYGTTASVMDYARYNYVAQPGDNVRWLLPPRLGPYDYFAIEWGYKPIFDAATPEDEKPVLNSWILAKGDDPMYRYGRQEIFTAIDPASQTESLGDDAIAASEYGISNLKIIMNNLLAWTAKSGEDYSYSEEMYKELLSQFNRYMGHVSKYIGGNYLEYPVYGDGKTTSFVPVDRKTQRAALRFVVESLKELPEWMENENIIKYFGPGSTGIYDYQASYVKRLLGFSRKVANTYARTEHGYSQYEYLEDLFDLVFKRTKQGKRLSKADMNMEYAFIYGLFDDLNLLKKSGSGLGFADDSDLFADDAMPCACAVDWESPELEKELEYARKESDASISNKEIQFYLLLEAKDLMNKKVKSGTKEMRAHYSYLAHEINKVAGTVGKKAK</sequence>
<dbReference type="InterPro" id="IPR033413">
    <property type="entry name" value="DUF5117"/>
</dbReference>
<evidence type="ECO:0000259" key="3">
    <source>
        <dbReference type="Pfam" id="PF17148"/>
    </source>
</evidence>
<dbReference type="InterPro" id="IPR033428">
    <property type="entry name" value="DUF5118"/>
</dbReference>
<accession>A0A9D9NIA5</accession>
<dbReference type="AlphaFoldDB" id="A0A9D9NIA5"/>
<dbReference type="InterPro" id="IPR034032">
    <property type="entry name" value="Zn_MMP-like_bac"/>
</dbReference>
<organism evidence="5 6">
    <name type="scientific">Candidatus Cryptobacteroides faecigallinarum</name>
    <dbReference type="NCBI Taxonomy" id="2840763"/>
    <lineage>
        <taxon>Bacteria</taxon>
        <taxon>Pseudomonadati</taxon>
        <taxon>Bacteroidota</taxon>
        <taxon>Bacteroidia</taxon>
        <taxon>Bacteroidales</taxon>
        <taxon>Candidatus Cryptobacteroides</taxon>
    </lineage>
</organism>
<keyword evidence="5" id="KW-0482">Metalloprotease</keyword>
<comment type="caution">
    <text evidence="5">The sequence shown here is derived from an EMBL/GenBank/DDBJ whole genome shotgun (WGS) entry which is preliminary data.</text>
</comment>
<keyword evidence="1" id="KW-0732">Signal</keyword>
<evidence type="ECO:0000313" key="6">
    <source>
        <dbReference type="Proteomes" id="UP000823757"/>
    </source>
</evidence>
<dbReference type="InterPro" id="IPR032534">
    <property type="entry name" value="EcxA_zinc-bd"/>
</dbReference>
<reference evidence="5" key="2">
    <citation type="journal article" date="2021" name="PeerJ">
        <title>Extensive microbial diversity within the chicken gut microbiome revealed by metagenomics and culture.</title>
        <authorList>
            <person name="Gilroy R."/>
            <person name="Ravi A."/>
            <person name="Getino M."/>
            <person name="Pursley I."/>
            <person name="Horton D.L."/>
            <person name="Alikhan N.F."/>
            <person name="Baker D."/>
            <person name="Gharbi K."/>
            <person name="Hall N."/>
            <person name="Watson M."/>
            <person name="Adriaenssens E.M."/>
            <person name="Foster-Nyarko E."/>
            <person name="Jarju S."/>
            <person name="Secka A."/>
            <person name="Antonio M."/>
            <person name="Oren A."/>
            <person name="Chaudhuri R.R."/>
            <person name="La Ragione R."/>
            <person name="Hildebrand F."/>
            <person name="Pallen M.J."/>
        </authorList>
    </citation>
    <scope>NUCLEOTIDE SEQUENCE</scope>
    <source>
        <strain evidence="5">B1-13419</strain>
    </source>
</reference>
<name>A0A9D9NIA5_9BACT</name>
<protein>
    <submittedName>
        <fullName evidence="5">Zinc-dependent metalloprotease</fullName>
    </submittedName>
</protein>